<evidence type="ECO:0000256" key="1">
    <source>
        <dbReference type="SAM" id="MobiDB-lite"/>
    </source>
</evidence>
<feature type="compositionally biased region" description="Polar residues" evidence="1">
    <location>
        <begin position="260"/>
        <end position="275"/>
    </location>
</feature>
<reference evidence="2" key="1">
    <citation type="submission" date="2022-06" db="EMBL/GenBank/DDBJ databases">
        <authorList>
            <person name="Berger JAMES D."/>
            <person name="Berger JAMES D."/>
        </authorList>
    </citation>
    <scope>NUCLEOTIDE SEQUENCE [LARGE SCALE GENOMIC DNA]</scope>
</reference>
<organism evidence="2 3">
    <name type="scientific">Trichobilharzia regenti</name>
    <name type="common">Nasal bird schistosome</name>
    <dbReference type="NCBI Taxonomy" id="157069"/>
    <lineage>
        <taxon>Eukaryota</taxon>
        <taxon>Metazoa</taxon>
        <taxon>Spiralia</taxon>
        <taxon>Lophotrochozoa</taxon>
        <taxon>Platyhelminthes</taxon>
        <taxon>Trematoda</taxon>
        <taxon>Digenea</taxon>
        <taxon>Strigeidida</taxon>
        <taxon>Schistosomatoidea</taxon>
        <taxon>Schistosomatidae</taxon>
        <taxon>Trichobilharzia</taxon>
    </lineage>
</organism>
<dbReference type="Proteomes" id="UP000050795">
    <property type="component" value="Unassembled WGS sequence"/>
</dbReference>
<sequence length="777" mass="89777">MLTSRQSTMENTRSFDYQKSEDNLLFQPTSRSCYNFESNNELPHHYTQYKRKSVDWTADFENEQTSQSARNKSVKHLLKTMRSKMNKHGQSKLKMSSPSTSKLCGHSYSTVQNFDGGKHRDNIFLPKCDVNSSNTPSEKDEPIQWKKFENFAKIFGNKRKGKKRLDSHVEFGKHNNSTSEFGTEVLPYFQRTSEKHDTTEETGASSVDHRITNNYINVDCLHNVENAQCSPEHNSEFLNNFQFNDVPSGRIPVSKHDNSHSTPLMSNRMTENASDTGKKPGSRRNDREKLCWWLGKSPKQIRKRLKASLGKKSTRTSTVASSVPTQFNPGYLSAYDFAEIIGKKDFFSENLLFDCRWESSSNSLLYIHSILNAIRVNHLYNVHVPTTYWESMLKSRINFSQPQPSSEQIFIILIVDKTNSPWKTRIQQTLQHLVHKLTEENTSESPNESSSKPGTVNYFKYFEILISEITNDLPWLLNPKIYSNGQNILELRPPLSTLNNHLWYLEPHSWKHLSEFSPSYITSLINNKKVDCILVITYNAQKDLRRVASLKLRIPYLLVDTASILNECKVLSKFEQILNFLNNPIEYIRQGPNFKTFPAFSQAFCSTDNQTCVNNILITGSNAPACLTILVGLIMITCPCQLNAAIEQFFAYHDYSNQLTEEYLKILTLLNNYLLNLTQKSNKKDLRKLKHCSLSSRIHDEGRISSNRLLLNLEENKTNDHQLRCHRCDSEEGKELEEEEEKIDNQQQDDVIPFRLPTPDVISEEMMHQLEQFKIRA</sequence>
<dbReference type="WBParaSite" id="TREG1_25510.1">
    <property type="protein sequence ID" value="TREG1_25510.1"/>
    <property type="gene ID" value="TREG1_25510"/>
</dbReference>
<reference evidence="3" key="2">
    <citation type="submission" date="2023-11" db="UniProtKB">
        <authorList>
            <consortium name="WormBaseParasite"/>
        </authorList>
    </citation>
    <scope>IDENTIFICATION</scope>
</reference>
<name>A0AA85JMZ0_TRIRE</name>
<dbReference type="AlphaFoldDB" id="A0AA85JMZ0"/>
<protein>
    <submittedName>
        <fullName evidence="3">Uncharacterized protein</fullName>
    </submittedName>
</protein>
<evidence type="ECO:0000313" key="2">
    <source>
        <dbReference type="Proteomes" id="UP000050795"/>
    </source>
</evidence>
<accession>A0AA85JMZ0</accession>
<feature type="region of interest" description="Disordered" evidence="1">
    <location>
        <begin position="252"/>
        <end position="286"/>
    </location>
</feature>
<keyword evidence="2" id="KW-1185">Reference proteome</keyword>
<proteinExistence type="predicted"/>
<evidence type="ECO:0000313" key="3">
    <source>
        <dbReference type="WBParaSite" id="TREG1_25510.1"/>
    </source>
</evidence>